<dbReference type="EMBL" id="NBCO01000005">
    <property type="protein sequence ID" value="ORC91754.1"/>
    <property type="molecule type" value="Genomic_DNA"/>
</dbReference>
<evidence type="ECO:0000313" key="1">
    <source>
        <dbReference type="EMBL" id="ORC91754.1"/>
    </source>
</evidence>
<name>A0A1X0P489_9TRYP</name>
<reference evidence="1 2" key="1">
    <citation type="submission" date="2017-03" db="EMBL/GenBank/DDBJ databases">
        <title>An alternative strategy for trypanosome survival in the mammalian bloodstream revealed through genome and transcriptome analysis of the ubiquitous bovine parasite Trypanosoma (Megatrypanum) theileri.</title>
        <authorList>
            <person name="Kelly S."/>
            <person name="Ivens A."/>
            <person name="Mott A."/>
            <person name="O'Neill E."/>
            <person name="Emms D."/>
            <person name="Macleod O."/>
            <person name="Voorheis P."/>
            <person name="Matthews J."/>
            <person name="Matthews K."/>
            <person name="Carrington M."/>
        </authorList>
    </citation>
    <scope>NUCLEOTIDE SEQUENCE [LARGE SCALE GENOMIC DNA]</scope>
    <source>
        <strain evidence="1">Edinburgh</strain>
    </source>
</reference>
<organism evidence="1 2">
    <name type="scientific">Trypanosoma theileri</name>
    <dbReference type="NCBI Taxonomy" id="67003"/>
    <lineage>
        <taxon>Eukaryota</taxon>
        <taxon>Discoba</taxon>
        <taxon>Euglenozoa</taxon>
        <taxon>Kinetoplastea</taxon>
        <taxon>Metakinetoplastina</taxon>
        <taxon>Trypanosomatida</taxon>
        <taxon>Trypanosomatidae</taxon>
        <taxon>Trypanosoma</taxon>
    </lineage>
</organism>
<accession>A0A1X0P489</accession>
<dbReference type="VEuPathDB" id="TriTrypDB:TM35_000053500"/>
<keyword evidence="2" id="KW-1185">Reference proteome</keyword>
<dbReference type="Proteomes" id="UP000192257">
    <property type="component" value="Unassembled WGS sequence"/>
</dbReference>
<proteinExistence type="predicted"/>
<dbReference type="AlphaFoldDB" id="A0A1X0P489"/>
<evidence type="ECO:0000313" key="2">
    <source>
        <dbReference type="Proteomes" id="UP000192257"/>
    </source>
</evidence>
<protein>
    <submittedName>
        <fullName evidence="1">Uncharacterized protein</fullName>
    </submittedName>
</protein>
<comment type="caution">
    <text evidence="1">The sequence shown here is derived from an EMBL/GenBank/DDBJ whole genome shotgun (WGS) entry which is preliminary data.</text>
</comment>
<gene>
    <name evidence="1" type="ORF">TM35_000053500</name>
</gene>
<sequence length="206" mass="22331">MEQKPLIEVRTLTVDQAEGSSAPLTAPLHIRLQYSVGRTVQAPQWRVVYEADIAYKRAAVPLLTSSSSLFSLPLPSTSISTSLATPSASPSCFSTSSTTATAKDSASFLRHTPILNGAALLPGELYELEVYLHTIDVLSVVPETFLLQVSLLRLALFDTTASDHHDDESDGKQNGNDREVGSVNFVVQVGKNEEGMLMRLVMNPMK</sequence>
<dbReference type="OrthoDB" id="241057at2759"/>
<dbReference type="RefSeq" id="XP_028885820.1">
    <property type="nucleotide sequence ID" value="XM_029023005.1"/>
</dbReference>
<dbReference type="GeneID" id="39982785"/>